<sequence>MAMFQPLPPNSLVLDIICCCILNRMRISIRGLTGCAGHAHAFCLLPPRPLLALHFKSKGAVHVFQVWVTPHTLICIVFAVNEFHILYLCESS</sequence>
<proteinExistence type="predicted"/>
<accession>A0A0N8P1S0</accession>
<gene>
    <name evidence="1" type="primary">Dana\GF27090</name>
    <name evidence="1" type="ORF">GF27090</name>
</gene>
<protein>
    <submittedName>
        <fullName evidence="1">Uncharacterized protein</fullName>
    </submittedName>
</protein>
<dbReference type="Proteomes" id="UP000007801">
    <property type="component" value="Unassembled WGS sequence"/>
</dbReference>
<evidence type="ECO:0000313" key="1">
    <source>
        <dbReference type="EMBL" id="KPU80700.1"/>
    </source>
</evidence>
<keyword evidence="2" id="KW-1185">Reference proteome</keyword>
<reference evidence="1 2" key="1">
    <citation type="journal article" date="2007" name="Nature">
        <title>Evolution of genes and genomes on the Drosophila phylogeny.</title>
        <authorList>
            <consortium name="Drosophila 12 Genomes Consortium"/>
            <person name="Clark A.G."/>
            <person name="Eisen M.B."/>
            <person name="Smith D.R."/>
            <person name="Bergman C.M."/>
            <person name="Oliver B."/>
            <person name="Markow T.A."/>
            <person name="Kaufman T.C."/>
            <person name="Kellis M."/>
            <person name="Gelbart W."/>
            <person name="Iyer V.N."/>
            <person name="Pollard D.A."/>
            <person name="Sackton T.B."/>
            <person name="Larracuente A.M."/>
            <person name="Singh N.D."/>
            <person name="Abad J.P."/>
            <person name="Abt D.N."/>
            <person name="Adryan B."/>
            <person name="Aguade M."/>
            <person name="Akashi H."/>
            <person name="Anderson W.W."/>
            <person name="Aquadro C.F."/>
            <person name="Ardell D.H."/>
            <person name="Arguello R."/>
            <person name="Artieri C.G."/>
            <person name="Barbash D.A."/>
            <person name="Barker D."/>
            <person name="Barsanti P."/>
            <person name="Batterham P."/>
            <person name="Batzoglou S."/>
            <person name="Begun D."/>
            <person name="Bhutkar A."/>
            <person name="Blanco E."/>
            <person name="Bosak S.A."/>
            <person name="Bradley R.K."/>
            <person name="Brand A.D."/>
            <person name="Brent M.R."/>
            <person name="Brooks A.N."/>
            <person name="Brown R.H."/>
            <person name="Butlin R.K."/>
            <person name="Caggese C."/>
            <person name="Calvi B.R."/>
            <person name="Bernardo de Carvalho A."/>
            <person name="Caspi A."/>
            <person name="Castrezana S."/>
            <person name="Celniker S.E."/>
            <person name="Chang J.L."/>
            <person name="Chapple C."/>
            <person name="Chatterji S."/>
            <person name="Chinwalla A."/>
            <person name="Civetta A."/>
            <person name="Clifton S.W."/>
            <person name="Comeron J.M."/>
            <person name="Costello J.C."/>
            <person name="Coyne J.A."/>
            <person name="Daub J."/>
            <person name="David R.G."/>
            <person name="Delcher A.L."/>
            <person name="Delehaunty K."/>
            <person name="Do C.B."/>
            <person name="Ebling H."/>
            <person name="Edwards K."/>
            <person name="Eickbush T."/>
            <person name="Evans J.D."/>
            <person name="Filipski A."/>
            <person name="Findeiss S."/>
            <person name="Freyhult E."/>
            <person name="Fulton L."/>
            <person name="Fulton R."/>
            <person name="Garcia A.C."/>
            <person name="Gardiner A."/>
            <person name="Garfield D.A."/>
            <person name="Garvin B.E."/>
            <person name="Gibson G."/>
            <person name="Gilbert D."/>
            <person name="Gnerre S."/>
            <person name="Godfrey J."/>
            <person name="Good R."/>
            <person name="Gotea V."/>
            <person name="Gravely B."/>
            <person name="Greenberg A.J."/>
            <person name="Griffiths-Jones S."/>
            <person name="Gross S."/>
            <person name="Guigo R."/>
            <person name="Gustafson E.A."/>
            <person name="Haerty W."/>
            <person name="Hahn M.W."/>
            <person name="Halligan D.L."/>
            <person name="Halpern A.L."/>
            <person name="Halter G.M."/>
            <person name="Han M.V."/>
            <person name="Heger A."/>
            <person name="Hillier L."/>
            <person name="Hinrichs A.S."/>
            <person name="Holmes I."/>
            <person name="Hoskins R.A."/>
            <person name="Hubisz M.J."/>
            <person name="Hultmark D."/>
            <person name="Huntley M.A."/>
            <person name="Jaffe D.B."/>
            <person name="Jagadeeshan S."/>
            <person name="Jeck W.R."/>
            <person name="Johnson J."/>
            <person name="Jones C.D."/>
            <person name="Jordan W.C."/>
            <person name="Karpen G.H."/>
            <person name="Kataoka E."/>
            <person name="Keightley P.D."/>
            <person name="Kheradpour P."/>
            <person name="Kirkness E.F."/>
            <person name="Koerich L.B."/>
            <person name="Kristiansen K."/>
            <person name="Kudrna D."/>
            <person name="Kulathinal R.J."/>
            <person name="Kumar S."/>
            <person name="Kwok R."/>
            <person name="Lander E."/>
            <person name="Langley C.H."/>
            <person name="Lapoint R."/>
            <person name="Lazzaro B.P."/>
            <person name="Lee S.J."/>
            <person name="Levesque L."/>
            <person name="Li R."/>
            <person name="Lin C.F."/>
            <person name="Lin M.F."/>
            <person name="Lindblad-Toh K."/>
            <person name="Llopart A."/>
            <person name="Long M."/>
            <person name="Low L."/>
            <person name="Lozovsky E."/>
            <person name="Lu J."/>
            <person name="Luo M."/>
            <person name="Machado C.A."/>
            <person name="Makalowski W."/>
            <person name="Marzo M."/>
            <person name="Matsuda M."/>
            <person name="Matzkin L."/>
            <person name="McAllister B."/>
            <person name="McBride C.S."/>
            <person name="McKernan B."/>
            <person name="McKernan K."/>
            <person name="Mendez-Lago M."/>
            <person name="Minx P."/>
            <person name="Mollenhauer M.U."/>
            <person name="Montooth K."/>
            <person name="Mount S.M."/>
            <person name="Mu X."/>
            <person name="Myers E."/>
            <person name="Negre B."/>
            <person name="Newfeld S."/>
            <person name="Nielsen R."/>
            <person name="Noor M.A."/>
            <person name="O'Grady P."/>
            <person name="Pachter L."/>
            <person name="Papaceit M."/>
            <person name="Parisi M.J."/>
            <person name="Parisi M."/>
            <person name="Parts L."/>
            <person name="Pedersen J.S."/>
            <person name="Pesole G."/>
            <person name="Phillippy A.M."/>
            <person name="Ponting C.P."/>
            <person name="Pop M."/>
            <person name="Porcelli D."/>
            <person name="Powell J.R."/>
            <person name="Prohaska S."/>
            <person name="Pruitt K."/>
            <person name="Puig M."/>
            <person name="Quesneville H."/>
            <person name="Ram K.R."/>
            <person name="Rand D."/>
            <person name="Rasmussen M.D."/>
            <person name="Reed L.K."/>
            <person name="Reenan R."/>
            <person name="Reily A."/>
            <person name="Remington K.A."/>
            <person name="Rieger T.T."/>
            <person name="Ritchie M.G."/>
            <person name="Robin C."/>
            <person name="Rogers Y.H."/>
            <person name="Rohde C."/>
            <person name="Rozas J."/>
            <person name="Rubenfield M.J."/>
            <person name="Ruiz A."/>
            <person name="Russo S."/>
            <person name="Salzberg S.L."/>
            <person name="Sanchez-Gracia A."/>
            <person name="Saranga D.J."/>
            <person name="Sato H."/>
            <person name="Schaeffer S.W."/>
            <person name="Schatz M.C."/>
            <person name="Schlenke T."/>
            <person name="Schwartz R."/>
            <person name="Segarra C."/>
            <person name="Singh R.S."/>
            <person name="Sirot L."/>
            <person name="Sirota M."/>
            <person name="Sisneros N.B."/>
            <person name="Smith C.D."/>
            <person name="Smith T.F."/>
            <person name="Spieth J."/>
            <person name="Stage D.E."/>
            <person name="Stark A."/>
            <person name="Stephan W."/>
            <person name="Strausberg R.L."/>
            <person name="Strempel S."/>
            <person name="Sturgill D."/>
            <person name="Sutton G."/>
            <person name="Sutton G.G."/>
            <person name="Tao W."/>
            <person name="Teichmann S."/>
            <person name="Tobari Y.N."/>
            <person name="Tomimura Y."/>
            <person name="Tsolas J.M."/>
            <person name="Valente V.L."/>
            <person name="Venter E."/>
            <person name="Venter J.C."/>
            <person name="Vicario S."/>
            <person name="Vieira F.G."/>
            <person name="Vilella A.J."/>
            <person name="Villasante A."/>
            <person name="Walenz B."/>
            <person name="Wang J."/>
            <person name="Wasserman M."/>
            <person name="Watts T."/>
            <person name="Wilson D."/>
            <person name="Wilson R.K."/>
            <person name="Wing R.A."/>
            <person name="Wolfner M.F."/>
            <person name="Wong A."/>
            <person name="Wong G.K."/>
            <person name="Wu C.I."/>
            <person name="Wu G."/>
            <person name="Yamamoto D."/>
            <person name="Yang H.P."/>
            <person name="Yang S.P."/>
            <person name="Yorke J.A."/>
            <person name="Yoshida K."/>
            <person name="Zdobnov E."/>
            <person name="Zhang P."/>
            <person name="Zhang Y."/>
            <person name="Zimin A.V."/>
            <person name="Baldwin J."/>
            <person name="Abdouelleil A."/>
            <person name="Abdulkadir J."/>
            <person name="Abebe A."/>
            <person name="Abera B."/>
            <person name="Abreu J."/>
            <person name="Acer S.C."/>
            <person name="Aftuck L."/>
            <person name="Alexander A."/>
            <person name="An P."/>
            <person name="Anderson E."/>
            <person name="Anderson S."/>
            <person name="Arachi H."/>
            <person name="Azer M."/>
            <person name="Bachantsang P."/>
            <person name="Barry A."/>
            <person name="Bayul T."/>
            <person name="Berlin A."/>
            <person name="Bessette D."/>
            <person name="Bloom T."/>
            <person name="Blye J."/>
            <person name="Boguslavskiy L."/>
            <person name="Bonnet C."/>
            <person name="Boukhgalter B."/>
            <person name="Bourzgui I."/>
            <person name="Brown A."/>
            <person name="Cahill P."/>
            <person name="Channer S."/>
            <person name="Cheshatsang Y."/>
            <person name="Chuda L."/>
            <person name="Citroen M."/>
            <person name="Collymore A."/>
            <person name="Cooke P."/>
            <person name="Costello M."/>
            <person name="D'Aco K."/>
            <person name="Daza R."/>
            <person name="De Haan G."/>
            <person name="DeGray S."/>
            <person name="DeMaso C."/>
            <person name="Dhargay N."/>
            <person name="Dooley K."/>
            <person name="Dooley E."/>
            <person name="Doricent M."/>
            <person name="Dorje P."/>
            <person name="Dorjee K."/>
            <person name="Dupes A."/>
            <person name="Elong R."/>
            <person name="Falk J."/>
            <person name="Farina A."/>
            <person name="Faro S."/>
            <person name="Ferguson D."/>
            <person name="Fisher S."/>
            <person name="Foley C.D."/>
            <person name="Franke A."/>
            <person name="Friedrich D."/>
            <person name="Gadbois L."/>
            <person name="Gearin G."/>
            <person name="Gearin C.R."/>
            <person name="Giannoukos G."/>
            <person name="Goode T."/>
            <person name="Graham J."/>
            <person name="Grandbois E."/>
            <person name="Grewal S."/>
            <person name="Gyaltsen K."/>
            <person name="Hafez N."/>
            <person name="Hagos B."/>
            <person name="Hall J."/>
            <person name="Henson C."/>
            <person name="Hollinger A."/>
            <person name="Honan T."/>
            <person name="Huard M.D."/>
            <person name="Hughes L."/>
            <person name="Hurhula B."/>
            <person name="Husby M.E."/>
            <person name="Kamat A."/>
            <person name="Kanga B."/>
            <person name="Kashin S."/>
            <person name="Khazanovich D."/>
            <person name="Kisner P."/>
            <person name="Lance K."/>
            <person name="Lara M."/>
            <person name="Lee W."/>
            <person name="Lennon N."/>
            <person name="Letendre F."/>
            <person name="LeVine R."/>
            <person name="Lipovsky A."/>
            <person name="Liu X."/>
            <person name="Liu J."/>
            <person name="Liu S."/>
            <person name="Lokyitsang T."/>
            <person name="Lokyitsang Y."/>
            <person name="Lubonja R."/>
            <person name="Lui A."/>
            <person name="MacDonald P."/>
            <person name="Magnisalis V."/>
            <person name="Maru K."/>
            <person name="Matthews C."/>
            <person name="McCusker W."/>
            <person name="McDonough S."/>
            <person name="Mehta T."/>
            <person name="Meldrim J."/>
            <person name="Meneus L."/>
            <person name="Mihai O."/>
            <person name="Mihalev A."/>
            <person name="Mihova T."/>
            <person name="Mittelman R."/>
            <person name="Mlenga V."/>
            <person name="Montmayeur A."/>
            <person name="Mulrain L."/>
            <person name="Navidi A."/>
            <person name="Naylor J."/>
            <person name="Negash T."/>
            <person name="Nguyen T."/>
            <person name="Nguyen N."/>
            <person name="Nicol R."/>
            <person name="Norbu C."/>
            <person name="Norbu N."/>
            <person name="Novod N."/>
            <person name="O'Neill B."/>
            <person name="Osman S."/>
            <person name="Markiewicz E."/>
            <person name="Oyono O.L."/>
            <person name="Patti C."/>
            <person name="Phunkhang P."/>
            <person name="Pierre F."/>
            <person name="Priest M."/>
            <person name="Raghuraman S."/>
            <person name="Rege F."/>
            <person name="Reyes R."/>
            <person name="Rise C."/>
            <person name="Rogov P."/>
            <person name="Ross K."/>
            <person name="Ryan E."/>
            <person name="Settipalli S."/>
            <person name="Shea T."/>
            <person name="Sherpa N."/>
            <person name="Shi L."/>
            <person name="Shih D."/>
            <person name="Sparrow T."/>
            <person name="Spaulding J."/>
            <person name="Stalker J."/>
            <person name="Stange-Thomann N."/>
            <person name="Stavropoulos S."/>
            <person name="Stone C."/>
            <person name="Strader C."/>
            <person name="Tesfaye S."/>
            <person name="Thomson T."/>
            <person name="Thoulutsang Y."/>
            <person name="Thoulutsang D."/>
            <person name="Topham K."/>
            <person name="Topping I."/>
            <person name="Tsamla T."/>
            <person name="Vassiliev H."/>
            <person name="Vo A."/>
            <person name="Wangchuk T."/>
            <person name="Wangdi T."/>
            <person name="Weiand M."/>
            <person name="Wilkinson J."/>
            <person name="Wilson A."/>
            <person name="Yadav S."/>
            <person name="Young G."/>
            <person name="Yu Q."/>
            <person name="Zembek L."/>
            <person name="Zhong D."/>
            <person name="Zimmer A."/>
            <person name="Zwirko Z."/>
            <person name="Jaffe D.B."/>
            <person name="Alvarez P."/>
            <person name="Brockman W."/>
            <person name="Butler J."/>
            <person name="Chin C."/>
            <person name="Gnerre S."/>
            <person name="Grabherr M."/>
            <person name="Kleber M."/>
            <person name="Mauceli E."/>
            <person name="MacCallum I."/>
        </authorList>
    </citation>
    <scope>NUCLEOTIDE SEQUENCE [LARGE SCALE GENOMIC DNA]</scope>
    <source>
        <strain evidence="2">Tucson 14024-0371.13</strain>
    </source>
</reference>
<name>A0A0N8P1S0_DROAN</name>
<dbReference type="InParanoid" id="A0A0N8P1S0"/>
<evidence type="ECO:0000313" key="2">
    <source>
        <dbReference type="Proteomes" id="UP000007801"/>
    </source>
</evidence>
<dbReference type="AlphaFoldDB" id="A0A0N8P1S0"/>
<organism evidence="1 2">
    <name type="scientific">Drosophila ananassae</name>
    <name type="common">Fruit fly</name>
    <dbReference type="NCBI Taxonomy" id="7217"/>
    <lineage>
        <taxon>Eukaryota</taxon>
        <taxon>Metazoa</taxon>
        <taxon>Ecdysozoa</taxon>
        <taxon>Arthropoda</taxon>
        <taxon>Hexapoda</taxon>
        <taxon>Insecta</taxon>
        <taxon>Pterygota</taxon>
        <taxon>Neoptera</taxon>
        <taxon>Endopterygota</taxon>
        <taxon>Diptera</taxon>
        <taxon>Brachycera</taxon>
        <taxon>Muscomorpha</taxon>
        <taxon>Ephydroidea</taxon>
        <taxon>Drosophilidae</taxon>
        <taxon>Drosophila</taxon>
        <taxon>Sophophora</taxon>
    </lineage>
</organism>
<dbReference type="EMBL" id="CH902617">
    <property type="protein sequence ID" value="KPU80700.1"/>
    <property type="molecule type" value="Genomic_DNA"/>
</dbReference>